<feature type="signal peptide" evidence="1">
    <location>
        <begin position="1"/>
        <end position="26"/>
    </location>
</feature>
<dbReference type="InterPro" id="IPR014469">
    <property type="entry name" value="DUF2271"/>
</dbReference>
<proteinExistence type="predicted"/>
<gene>
    <name evidence="2" type="ORF">SAMN02745148_00114</name>
</gene>
<evidence type="ECO:0000313" key="2">
    <source>
        <dbReference type="EMBL" id="SHE31593.1"/>
    </source>
</evidence>
<sequence length="160" mass="17269">MKKLTLALALTLGLVAAIALPTLAQAREVTFTTELKSYGGDGAYVALYLTDANGQYQGTLWIAGEKSKYYKHLRDWARGSGLRSSEYDGLTGASVGSGRTLNITLDIADELIDAGYEVRVDTAVEDMRDNRADVVVPLTTEGAGQSVSGRGYVQSFRYTF</sequence>
<accession>A0A1M4SH84</accession>
<dbReference type="OrthoDB" id="6057843at2"/>
<evidence type="ECO:0008006" key="4">
    <source>
        <dbReference type="Google" id="ProtNLM"/>
    </source>
</evidence>
<dbReference type="Pfam" id="PF10029">
    <property type="entry name" value="DUF2271"/>
    <property type="match status" value="1"/>
</dbReference>
<name>A0A1M4SH84_9GAMM</name>
<dbReference type="RefSeq" id="WP_072818623.1">
    <property type="nucleotide sequence ID" value="NZ_FQUJ01000002.1"/>
</dbReference>
<reference evidence="2 3" key="1">
    <citation type="submission" date="2016-11" db="EMBL/GenBank/DDBJ databases">
        <authorList>
            <person name="Jaros S."/>
            <person name="Januszkiewicz K."/>
            <person name="Wedrychowicz H."/>
        </authorList>
    </citation>
    <scope>NUCLEOTIDE SEQUENCE [LARGE SCALE GENOMIC DNA]</scope>
    <source>
        <strain evidence="2 3">DSM 19980</strain>
    </source>
</reference>
<keyword evidence="1" id="KW-0732">Signal</keyword>
<evidence type="ECO:0000313" key="3">
    <source>
        <dbReference type="Proteomes" id="UP000184346"/>
    </source>
</evidence>
<protein>
    <recommendedName>
        <fullName evidence="4">Tat pathway signal protein</fullName>
    </recommendedName>
</protein>
<dbReference type="EMBL" id="FQUJ01000002">
    <property type="protein sequence ID" value="SHE31593.1"/>
    <property type="molecule type" value="Genomic_DNA"/>
</dbReference>
<keyword evidence="3" id="KW-1185">Reference proteome</keyword>
<evidence type="ECO:0000256" key="1">
    <source>
        <dbReference type="SAM" id="SignalP"/>
    </source>
</evidence>
<dbReference type="AlphaFoldDB" id="A0A1M4SH84"/>
<dbReference type="STRING" id="1121942.SAMN02745148_00114"/>
<organism evidence="2 3">
    <name type="scientific">Modicisalibacter ilicicola DSM 19980</name>
    <dbReference type="NCBI Taxonomy" id="1121942"/>
    <lineage>
        <taxon>Bacteria</taxon>
        <taxon>Pseudomonadati</taxon>
        <taxon>Pseudomonadota</taxon>
        <taxon>Gammaproteobacteria</taxon>
        <taxon>Oceanospirillales</taxon>
        <taxon>Halomonadaceae</taxon>
        <taxon>Modicisalibacter</taxon>
    </lineage>
</organism>
<dbReference type="Proteomes" id="UP000184346">
    <property type="component" value="Unassembled WGS sequence"/>
</dbReference>
<feature type="chain" id="PRO_5012363899" description="Tat pathway signal protein" evidence="1">
    <location>
        <begin position="27"/>
        <end position="160"/>
    </location>
</feature>